<gene>
    <name evidence="1" type="primary">ASK1</name>
    <name evidence="1" type="ORF">H2198_002767</name>
</gene>
<dbReference type="Proteomes" id="UP001172386">
    <property type="component" value="Unassembled WGS sequence"/>
</dbReference>
<protein>
    <submittedName>
        <fullName evidence="1">DASH complex subunit ask1</fullName>
    </submittedName>
</protein>
<keyword evidence="2" id="KW-1185">Reference proteome</keyword>
<name>A0ACC3AD60_9EURO</name>
<proteinExistence type="predicted"/>
<accession>A0ACC3AD60</accession>
<evidence type="ECO:0000313" key="2">
    <source>
        <dbReference type="Proteomes" id="UP001172386"/>
    </source>
</evidence>
<comment type="caution">
    <text evidence="1">The sequence shown here is derived from an EMBL/GenBank/DDBJ whole genome shotgun (WGS) entry which is preliminary data.</text>
</comment>
<organism evidence="1 2">
    <name type="scientific">Neophaeococcomyces mojaviensis</name>
    <dbReference type="NCBI Taxonomy" id="3383035"/>
    <lineage>
        <taxon>Eukaryota</taxon>
        <taxon>Fungi</taxon>
        <taxon>Dikarya</taxon>
        <taxon>Ascomycota</taxon>
        <taxon>Pezizomycotina</taxon>
        <taxon>Eurotiomycetes</taxon>
        <taxon>Chaetothyriomycetidae</taxon>
        <taxon>Chaetothyriales</taxon>
        <taxon>Chaetothyriales incertae sedis</taxon>
        <taxon>Neophaeococcomyces</taxon>
    </lineage>
</organism>
<dbReference type="EMBL" id="JAPDRQ010000034">
    <property type="protein sequence ID" value="KAJ9660070.1"/>
    <property type="molecule type" value="Genomic_DNA"/>
</dbReference>
<sequence>MSRYQAASQQRPLSLTEELERLEQSITLTLQEIDHNFSKAHRIVTSSILPIVEQYAEHSREVWEDSKFWKQFFEASANVSLSGYEEQPSVQEEPEETVSEDSHATTHTTLETSESYETPNAQHVSTDSIQDIDLSNLTISPSHSTPRPPKQRQGRNRQDQSPYRSLRQDMNETTNVDLTYTSAADGPRTPQSKQTSILDDVAMTPEQSPEQHRDVSLSRLSTARKRTDPLLHTVLDRNYRVQATPLAGGRVRSRVARTPGTASRGRKIVADTTLDSSPLAPPELHAEVFDSPVQRDITARQQRVPGVSVLTPGRKRDAAPQRTPGIWDSDDDDDGIDEVTGMPYGASPPKTMQFHVPQSRLLKTPAREASKQIVDNILASAGVNRNAEGEEFSEDFDIDVDFEDNYLDENSPSVVRKAVGLEDDTF</sequence>
<reference evidence="1" key="1">
    <citation type="submission" date="2022-10" db="EMBL/GenBank/DDBJ databases">
        <title>Culturing micro-colonial fungi from biological soil crusts in the Mojave desert and describing Neophaeococcomyces mojavensis, and introducing the new genera and species Taxawa tesnikishii.</title>
        <authorList>
            <person name="Kurbessoian T."/>
            <person name="Stajich J.E."/>
        </authorList>
    </citation>
    <scope>NUCLEOTIDE SEQUENCE</scope>
    <source>
        <strain evidence="1">JES_112</strain>
    </source>
</reference>
<evidence type="ECO:0000313" key="1">
    <source>
        <dbReference type="EMBL" id="KAJ9660070.1"/>
    </source>
</evidence>